<reference evidence="6" key="1">
    <citation type="submission" date="2009-11" db="EMBL/GenBank/DDBJ databases">
        <title>The complete chromosome 1 of Sphaerobacter thermophilus DSM 20745.</title>
        <authorList>
            <person name="Lucas S."/>
            <person name="Copeland A."/>
            <person name="Lapidus A."/>
            <person name="Glavina del Rio T."/>
            <person name="Dalin E."/>
            <person name="Tice H."/>
            <person name="Bruce D."/>
            <person name="Goodwin L."/>
            <person name="Pitluck S."/>
            <person name="Kyrpides N."/>
            <person name="Mavromatis K."/>
            <person name="Ivanova N."/>
            <person name="Mikhailova N."/>
            <person name="LaButti K.M."/>
            <person name="Clum A."/>
            <person name="Sun H.I."/>
            <person name="Brettin T."/>
            <person name="Detter J.C."/>
            <person name="Han C."/>
            <person name="Larimer F."/>
            <person name="Land M."/>
            <person name="Hauser L."/>
            <person name="Markowitz V."/>
            <person name="Cheng J.F."/>
            <person name="Hugenholtz P."/>
            <person name="Woyke T."/>
            <person name="Wu D."/>
            <person name="Steenblock K."/>
            <person name="Schneider S."/>
            <person name="Pukall R."/>
            <person name="Goeker M."/>
            <person name="Klenk H.P."/>
            <person name="Eisen J.A."/>
        </authorList>
    </citation>
    <scope>NUCLEOTIDE SEQUENCE [LARGE SCALE GENOMIC DNA]</scope>
    <source>
        <strain evidence="6">ATCC 49802 / DSM 20745 / S 6022</strain>
    </source>
</reference>
<dbReference type="NCBIfam" id="TIGR00281">
    <property type="entry name" value="SMC-Scp complex subunit ScpB"/>
    <property type="match status" value="1"/>
</dbReference>
<dbReference type="InterPro" id="IPR036388">
    <property type="entry name" value="WH-like_DNA-bd_sf"/>
</dbReference>
<dbReference type="eggNOG" id="COG1386">
    <property type="taxonomic scope" value="Bacteria"/>
</dbReference>
<reference evidence="5 6" key="2">
    <citation type="journal article" date="2010" name="Stand. Genomic Sci.">
        <title>Complete genome sequence of Desulfohalobium retbaense type strain (HR(100)).</title>
        <authorList>
            <person name="Spring S."/>
            <person name="Nolan M."/>
            <person name="Lapidus A."/>
            <person name="Glavina Del Rio T."/>
            <person name="Copeland A."/>
            <person name="Tice H."/>
            <person name="Cheng J.F."/>
            <person name="Lucas S."/>
            <person name="Land M."/>
            <person name="Chen F."/>
            <person name="Bruce D."/>
            <person name="Goodwin L."/>
            <person name="Pitluck S."/>
            <person name="Ivanova N."/>
            <person name="Mavromatis K."/>
            <person name="Mikhailova N."/>
            <person name="Pati A."/>
            <person name="Chen A."/>
            <person name="Palaniappan K."/>
            <person name="Hauser L."/>
            <person name="Chang Y.J."/>
            <person name="Jeffries C.D."/>
            <person name="Munk C."/>
            <person name="Kiss H."/>
            <person name="Chain P."/>
            <person name="Han C."/>
            <person name="Brettin T."/>
            <person name="Detter J.C."/>
            <person name="Schuler E."/>
            <person name="Goker M."/>
            <person name="Rohde M."/>
            <person name="Bristow J."/>
            <person name="Eisen J.A."/>
            <person name="Markowitz V."/>
            <person name="Hugenholtz P."/>
            <person name="Kyrpides N.C."/>
            <person name="Klenk H.P."/>
        </authorList>
    </citation>
    <scope>NUCLEOTIDE SEQUENCE [LARGE SCALE GENOMIC DNA]</scope>
    <source>
        <strain evidence="6">ATCC 49802 / DSM 20745 / S 6022</strain>
    </source>
</reference>
<dbReference type="InParanoid" id="D1C7J9"/>
<accession>D1C7J9</accession>
<dbReference type="Proteomes" id="UP000002027">
    <property type="component" value="Chromosome 1"/>
</dbReference>
<evidence type="ECO:0000256" key="3">
    <source>
        <dbReference type="ARBA" id="ARBA00022829"/>
    </source>
</evidence>
<keyword evidence="3" id="KW-0159">Chromosome partition</keyword>
<keyword evidence="1" id="KW-0963">Cytoplasm</keyword>
<evidence type="ECO:0000313" key="6">
    <source>
        <dbReference type="Proteomes" id="UP000002027"/>
    </source>
</evidence>
<keyword evidence="2" id="KW-0132">Cell division</keyword>
<gene>
    <name evidence="5" type="ordered locus">Sthe_0393</name>
</gene>
<dbReference type="Pfam" id="PF04079">
    <property type="entry name" value="SMC_ScpB"/>
    <property type="match status" value="1"/>
</dbReference>
<dbReference type="Gene3D" id="1.10.10.10">
    <property type="entry name" value="Winged helix-like DNA-binding domain superfamily/Winged helix DNA-binding domain"/>
    <property type="match status" value="2"/>
</dbReference>
<proteinExistence type="predicted"/>
<dbReference type="PANTHER" id="PTHR34298:SF2">
    <property type="entry name" value="SEGREGATION AND CONDENSATION PROTEIN B"/>
    <property type="match status" value="1"/>
</dbReference>
<name>D1C7J9_SPHTD</name>
<keyword evidence="4" id="KW-0131">Cell cycle</keyword>
<dbReference type="STRING" id="479434.Sthe_0393"/>
<dbReference type="PANTHER" id="PTHR34298">
    <property type="entry name" value="SEGREGATION AND CONDENSATION PROTEIN B"/>
    <property type="match status" value="1"/>
</dbReference>
<keyword evidence="6" id="KW-1185">Reference proteome</keyword>
<evidence type="ECO:0000256" key="4">
    <source>
        <dbReference type="ARBA" id="ARBA00023306"/>
    </source>
</evidence>
<dbReference type="KEGG" id="sti:Sthe_0393"/>
<dbReference type="HOGENOM" id="CLU_045647_5_3_0"/>
<dbReference type="EMBL" id="CP001823">
    <property type="protein sequence ID" value="ACZ37832.1"/>
    <property type="molecule type" value="Genomic_DNA"/>
</dbReference>
<dbReference type="RefSeq" id="WP_012870879.1">
    <property type="nucleotide sequence ID" value="NC_013523.1"/>
</dbReference>
<dbReference type="OrthoDB" id="9806226at2"/>
<sequence>MTEPSVQPFQLPLEQVAEEERAAALGALLFVASDPVPVAVLAQHVGCTLAEARAALEELAARLDAVGLMVQWCGEDQVQVVSSPRYARQVQRFLGLERTVRLSQAALETLALVAYRQPITRGEIDTIRGVDSSGVLQTLLARGLIEPVGRLQAPGNPIQYGTTTEFLRFFGLGSLAELPPPPDDLPGPEDEG</sequence>
<dbReference type="PIRSF" id="PIRSF019345">
    <property type="entry name" value="ScpB"/>
    <property type="match status" value="1"/>
</dbReference>
<dbReference type="GO" id="GO:0051304">
    <property type="term" value="P:chromosome separation"/>
    <property type="evidence" value="ECO:0007669"/>
    <property type="project" value="InterPro"/>
</dbReference>
<evidence type="ECO:0000256" key="1">
    <source>
        <dbReference type="ARBA" id="ARBA00022490"/>
    </source>
</evidence>
<dbReference type="GO" id="GO:0051301">
    <property type="term" value="P:cell division"/>
    <property type="evidence" value="ECO:0007669"/>
    <property type="project" value="UniProtKB-KW"/>
</dbReference>
<dbReference type="AlphaFoldDB" id="D1C7J9"/>
<evidence type="ECO:0000313" key="5">
    <source>
        <dbReference type="EMBL" id="ACZ37832.1"/>
    </source>
</evidence>
<dbReference type="InterPro" id="IPR036390">
    <property type="entry name" value="WH_DNA-bd_sf"/>
</dbReference>
<dbReference type="InterPro" id="IPR005234">
    <property type="entry name" value="ScpB_csome_segregation"/>
</dbReference>
<organism evidence="5 6">
    <name type="scientific">Sphaerobacter thermophilus (strain ATCC 49802 / DSM 20745 / KCCM 41009 / NCIMB 13125 / S 6022)</name>
    <dbReference type="NCBI Taxonomy" id="479434"/>
    <lineage>
        <taxon>Bacteria</taxon>
        <taxon>Pseudomonadati</taxon>
        <taxon>Thermomicrobiota</taxon>
        <taxon>Thermomicrobia</taxon>
        <taxon>Sphaerobacterales</taxon>
        <taxon>Sphaerobacterineae</taxon>
        <taxon>Sphaerobacteraceae</taxon>
        <taxon>Sphaerobacter</taxon>
    </lineage>
</organism>
<protein>
    <submittedName>
        <fullName evidence="5">Chromosome segregation and condensation protein, ScpB</fullName>
    </submittedName>
</protein>
<dbReference type="SUPFAM" id="SSF46785">
    <property type="entry name" value="Winged helix' DNA-binding domain"/>
    <property type="match status" value="2"/>
</dbReference>
<evidence type="ECO:0000256" key="2">
    <source>
        <dbReference type="ARBA" id="ARBA00022618"/>
    </source>
</evidence>